<evidence type="ECO:0000313" key="1">
    <source>
        <dbReference type="EMBL" id="MBP3966091.1"/>
    </source>
</evidence>
<reference evidence="1 2" key="1">
    <citation type="submission" date="2021-04" db="EMBL/GenBank/DDBJ databases">
        <title>Paenibacillus sp. DLE-14 whole genome sequence.</title>
        <authorList>
            <person name="Ham Y.J."/>
        </authorList>
    </citation>
    <scope>NUCLEOTIDE SEQUENCE [LARGE SCALE GENOMIC DNA]</scope>
    <source>
        <strain evidence="1 2">DLE-14</strain>
    </source>
</reference>
<comment type="caution">
    <text evidence="1">The sequence shown here is derived from an EMBL/GenBank/DDBJ whole genome shotgun (WGS) entry which is preliminary data.</text>
</comment>
<evidence type="ECO:0000313" key="2">
    <source>
        <dbReference type="Proteomes" id="UP000673394"/>
    </source>
</evidence>
<sequence length="129" mass="14033">MLPNLALNHLATAEVFCDNAATLYMDEYFAIDVLGVISLLLVNNVVNGTINGTLSDVGQTNTAPFPWQTISKFSETYTTILPTTIPLLTEYFFVVSFEAVNYSPDGGTINPAGLQYIVELYDDIGIDNG</sequence>
<keyword evidence="2" id="KW-1185">Reference proteome</keyword>
<organism evidence="1 2">
    <name type="scientific">Paenibacillus lignilyticus</name>
    <dbReference type="NCBI Taxonomy" id="1172615"/>
    <lineage>
        <taxon>Bacteria</taxon>
        <taxon>Bacillati</taxon>
        <taxon>Bacillota</taxon>
        <taxon>Bacilli</taxon>
        <taxon>Bacillales</taxon>
        <taxon>Paenibacillaceae</taxon>
        <taxon>Paenibacillus</taxon>
    </lineage>
</organism>
<dbReference type="RefSeq" id="WP_210662997.1">
    <property type="nucleotide sequence ID" value="NZ_JAGKSP010000015.1"/>
</dbReference>
<protein>
    <submittedName>
        <fullName evidence="1">Uncharacterized protein</fullName>
    </submittedName>
</protein>
<dbReference type="Proteomes" id="UP000673394">
    <property type="component" value="Unassembled WGS sequence"/>
</dbReference>
<accession>A0ABS5CJQ1</accession>
<gene>
    <name evidence="1" type="ORF">I8J30_25645</name>
</gene>
<dbReference type="EMBL" id="JAGKSP010000015">
    <property type="protein sequence ID" value="MBP3966091.1"/>
    <property type="molecule type" value="Genomic_DNA"/>
</dbReference>
<proteinExistence type="predicted"/>
<name>A0ABS5CJQ1_9BACL</name>